<protein>
    <recommendedName>
        <fullName evidence="5">Lysozyme</fullName>
    </recommendedName>
</protein>
<keyword evidence="4" id="KW-1185">Reference proteome</keyword>
<keyword evidence="1" id="KW-0812">Transmembrane</keyword>
<evidence type="ECO:0008006" key="5">
    <source>
        <dbReference type="Google" id="ProtNLM"/>
    </source>
</evidence>
<keyword evidence="2" id="KW-0732">Signal</keyword>
<dbReference type="Proteomes" id="UP001295423">
    <property type="component" value="Unassembled WGS sequence"/>
</dbReference>
<evidence type="ECO:0000256" key="2">
    <source>
        <dbReference type="SAM" id="SignalP"/>
    </source>
</evidence>
<keyword evidence="1" id="KW-1133">Transmembrane helix</keyword>
<evidence type="ECO:0000256" key="1">
    <source>
        <dbReference type="SAM" id="Phobius"/>
    </source>
</evidence>
<dbReference type="EMBL" id="CAKOGP040002014">
    <property type="protein sequence ID" value="CAJ1959726.1"/>
    <property type="molecule type" value="Genomic_DNA"/>
</dbReference>
<feature type="chain" id="PRO_5042038983" description="Lysozyme" evidence="2">
    <location>
        <begin position="21"/>
        <end position="240"/>
    </location>
</feature>
<reference evidence="3" key="1">
    <citation type="submission" date="2023-08" db="EMBL/GenBank/DDBJ databases">
        <authorList>
            <person name="Audoor S."/>
            <person name="Bilcke G."/>
        </authorList>
    </citation>
    <scope>NUCLEOTIDE SEQUENCE</scope>
</reference>
<accession>A0AAD2G1I2</accession>
<gene>
    <name evidence="3" type="ORF">CYCCA115_LOCUS18145</name>
</gene>
<proteinExistence type="predicted"/>
<dbReference type="InterPro" id="IPR018714">
    <property type="entry name" value="DUF2237"/>
</dbReference>
<name>A0AAD2G1I2_9STRA</name>
<organism evidence="3 4">
    <name type="scientific">Cylindrotheca closterium</name>
    <dbReference type="NCBI Taxonomy" id="2856"/>
    <lineage>
        <taxon>Eukaryota</taxon>
        <taxon>Sar</taxon>
        <taxon>Stramenopiles</taxon>
        <taxon>Ochrophyta</taxon>
        <taxon>Bacillariophyta</taxon>
        <taxon>Bacillariophyceae</taxon>
        <taxon>Bacillariophycidae</taxon>
        <taxon>Bacillariales</taxon>
        <taxon>Bacillariaceae</taxon>
        <taxon>Cylindrotheca</taxon>
    </lineage>
</organism>
<dbReference type="AlphaFoldDB" id="A0AAD2G1I2"/>
<sequence length="240" mass="25818">MKSFLLLSTFTLATLSAASGSSDASYQNVYGQTLQSCSSDGMALTGYTRNGYCVDQNDDSGSHHICIDMTSTTGGDFCGVTGQSDWCSSEMPCHDDQSENCQVQHWCVCQWAFASYIANAGGCDSIQDVVCDAINIQALIAYQQQAGGSEKYQNALNCVLQKCGIEQDDSSYFSGLSMANRNGNKLQVTGRPMNFLVVAFALAVLGVVGAFVVHQRRSSRHVDSNKEGLITDHPTSYKAC</sequence>
<dbReference type="Gene3D" id="3.30.56.110">
    <property type="entry name" value="Protein of unknown function DUF2237"/>
    <property type="match status" value="1"/>
</dbReference>
<keyword evidence="1" id="KW-0472">Membrane</keyword>
<dbReference type="Pfam" id="PF09996">
    <property type="entry name" value="DUF2237"/>
    <property type="match status" value="1"/>
</dbReference>
<evidence type="ECO:0000313" key="4">
    <source>
        <dbReference type="Proteomes" id="UP001295423"/>
    </source>
</evidence>
<evidence type="ECO:0000313" key="3">
    <source>
        <dbReference type="EMBL" id="CAJ1959726.1"/>
    </source>
</evidence>
<comment type="caution">
    <text evidence="3">The sequence shown here is derived from an EMBL/GenBank/DDBJ whole genome shotgun (WGS) entry which is preliminary data.</text>
</comment>
<feature type="signal peptide" evidence="2">
    <location>
        <begin position="1"/>
        <end position="20"/>
    </location>
</feature>
<feature type="transmembrane region" description="Helical" evidence="1">
    <location>
        <begin position="193"/>
        <end position="213"/>
    </location>
</feature>